<comment type="catalytic activity">
    <reaction evidence="1">
        <text>an S-(2-hydroxyacyl)glutathione + H2O = a 2-hydroxy carboxylate + glutathione + H(+)</text>
        <dbReference type="Rhea" id="RHEA:21864"/>
        <dbReference type="ChEBI" id="CHEBI:15377"/>
        <dbReference type="ChEBI" id="CHEBI:15378"/>
        <dbReference type="ChEBI" id="CHEBI:57925"/>
        <dbReference type="ChEBI" id="CHEBI:58896"/>
        <dbReference type="ChEBI" id="CHEBI:71261"/>
        <dbReference type="EC" id="3.1.2.6"/>
    </reaction>
</comment>
<evidence type="ECO:0000256" key="2">
    <source>
        <dbReference type="ARBA" id="ARBA00001947"/>
    </source>
</evidence>
<name>A0A3B0ZQP2_9ZZZZ</name>
<proteinExistence type="inferred from homology"/>
<dbReference type="SUPFAM" id="SSF56281">
    <property type="entry name" value="Metallo-hydrolase/oxidoreductase"/>
    <property type="match status" value="1"/>
</dbReference>
<dbReference type="InterPro" id="IPR050110">
    <property type="entry name" value="Glyoxalase_II_hydrolase"/>
</dbReference>
<dbReference type="Pfam" id="PF16123">
    <property type="entry name" value="HAGH_C"/>
    <property type="match status" value="1"/>
</dbReference>
<organism evidence="11">
    <name type="scientific">hydrothermal vent metagenome</name>
    <dbReference type="NCBI Taxonomy" id="652676"/>
    <lineage>
        <taxon>unclassified sequences</taxon>
        <taxon>metagenomes</taxon>
        <taxon>ecological metagenomes</taxon>
    </lineage>
</organism>
<dbReference type="EMBL" id="UOFP01000287">
    <property type="protein sequence ID" value="VAW89752.1"/>
    <property type="molecule type" value="Genomic_DNA"/>
</dbReference>
<keyword evidence="8" id="KW-0862">Zinc</keyword>
<evidence type="ECO:0000256" key="9">
    <source>
        <dbReference type="ARBA" id="ARBA00031044"/>
    </source>
</evidence>
<dbReference type="PIRSF" id="PIRSF005457">
    <property type="entry name" value="Glx"/>
    <property type="match status" value="1"/>
</dbReference>
<dbReference type="GO" id="GO:0004416">
    <property type="term" value="F:hydroxyacylglutathione hydrolase activity"/>
    <property type="evidence" value="ECO:0007669"/>
    <property type="project" value="UniProtKB-EC"/>
</dbReference>
<dbReference type="Gene3D" id="3.60.15.10">
    <property type="entry name" value="Ribonuclease Z/Hydroxyacylglutathione hydrolase-like"/>
    <property type="match status" value="1"/>
</dbReference>
<dbReference type="GO" id="GO:0046872">
    <property type="term" value="F:metal ion binding"/>
    <property type="evidence" value="ECO:0007669"/>
    <property type="project" value="UniProtKB-KW"/>
</dbReference>
<feature type="domain" description="Metallo-beta-lactamase" evidence="10">
    <location>
        <begin position="12"/>
        <end position="168"/>
    </location>
</feature>
<comment type="similarity">
    <text evidence="4">Belongs to the metallo-beta-lactamase superfamily. Glyoxalase II family.</text>
</comment>
<dbReference type="InterPro" id="IPR032282">
    <property type="entry name" value="HAGH_C"/>
</dbReference>
<keyword evidence="7 11" id="KW-0378">Hydrolase</keyword>
<keyword evidence="6" id="KW-0479">Metal-binding</keyword>
<evidence type="ECO:0000256" key="7">
    <source>
        <dbReference type="ARBA" id="ARBA00022801"/>
    </source>
</evidence>
<dbReference type="HAMAP" id="MF_01374">
    <property type="entry name" value="Glyoxalase_2"/>
    <property type="match status" value="1"/>
</dbReference>
<accession>A0A3B0ZQP2</accession>
<evidence type="ECO:0000256" key="5">
    <source>
        <dbReference type="ARBA" id="ARBA00011917"/>
    </source>
</evidence>
<evidence type="ECO:0000313" key="11">
    <source>
        <dbReference type="EMBL" id="VAW89752.1"/>
    </source>
</evidence>
<evidence type="ECO:0000259" key="10">
    <source>
        <dbReference type="SMART" id="SM00849"/>
    </source>
</evidence>
<evidence type="ECO:0000256" key="3">
    <source>
        <dbReference type="ARBA" id="ARBA00004963"/>
    </source>
</evidence>
<evidence type="ECO:0000256" key="4">
    <source>
        <dbReference type="ARBA" id="ARBA00006759"/>
    </source>
</evidence>
<dbReference type="GO" id="GO:0019243">
    <property type="term" value="P:methylglyoxal catabolic process to D-lactate via S-lactoyl-glutathione"/>
    <property type="evidence" value="ECO:0007669"/>
    <property type="project" value="InterPro"/>
</dbReference>
<gene>
    <name evidence="11" type="ORF">MNBD_GAMMA18-1542</name>
</gene>
<protein>
    <recommendedName>
        <fullName evidence="5">hydroxyacylglutathione hydrolase</fullName>
        <ecNumber evidence="5">3.1.2.6</ecNumber>
    </recommendedName>
    <alternativeName>
        <fullName evidence="9">Glyoxalase II</fullName>
    </alternativeName>
</protein>
<evidence type="ECO:0000256" key="6">
    <source>
        <dbReference type="ARBA" id="ARBA00022723"/>
    </source>
</evidence>
<dbReference type="Pfam" id="PF00753">
    <property type="entry name" value="Lactamase_B"/>
    <property type="match status" value="1"/>
</dbReference>
<dbReference type="SMART" id="SM00849">
    <property type="entry name" value="Lactamase_B"/>
    <property type="match status" value="1"/>
</dbReference>
<dbReference type="EC" id="3.1.2.6" evidence="5"/>
<evidence type="ECO:0000256" key="1">
    <source>
        <dbReference type="ARBA" id="ARBA00001623"/>
    </source>
</evidence>
<dbReference type="NCBIfam" id="TIGR03413">
    <property type="entry name" value="GSH_gloB"/>
    <property type="match status" value="1"/>
</dbReference>
<reference evidence="11" key="1">
    <citation type="submission" date="2018-06" db="EMBL/GenBank/DDBJ databases">
        <authorList>
            <person name="Zhirakovskaya E."/>
        </authorList>
    </citation>
    <scope>NUCLEOTIDE SEQUENCE</scope>
</reference>
<comment type="pathway">
    <text evidence="3">Secondary metabolite metabolism; methylglyoxal degradation; (R)-lactate from methylglyoxal: step 2/2.</text>
</comment>
<dbReference type="InterPro" id="IPR017782">
    <property type="entry name" value="Hydroxyacylglutathione_Hdrlase"/>
</dbReference>
<dbReference type="AlphaFoldDB" id="A0A3B0ZQP2"/>
<comment type="cofactor">
    <cofactor evidence="2">
        <name>Zn(2+)</name>
        <dbReference type="ChEBI" id="CHEBI:29105"/>
    </cofactor>
</comment>
<dbReference type="CDD" id="cd07723">
    <property type="entry name" value="hydroxyacylglutathione_hydrolase_MBL-fold"/>
    <property type="match status" value="1"/>
</dbReference>
<evidence type="ECO:0000256" key="8">
    <source>
        <dbReference type="ARBA" id="ARBA00022833"/>
    </source>
</evidence>
<dbReference type="PANTHER" id="PTHR43705:SF1">
    <property type="entry name" value="HYDROXYACYLGLUTATHIONE HYDROLASE GLOB"/>
    <property type="match status" value="1"/>
</dbReference>
<sequence>MLTVKPLTAFEDNYIWLIGHHQHPYIAIVDPGNGERVVRHCQSQNLIPVAILITHHHGDHTDGIAAIKQHYNIPVYGPAHEEISGITHPLNGRDTVVINEIEAEFQIIDTPGHTPGHICYYGHGLLFSGDTLFAGGCGRLLGGSAEQMQNSLEKIRALPDETMVYCAHEYTIANLTFARIAEAENIAISQRQQQVQQQRNENRATVPSQLRVEKQTNPFLRWDNPSLIEAASNYSGQPLTNATAVFSAVRQWKDDLD</sequence>
<dbReference type="InterPro" id="IPR035680">
    <property type="entry name" value="Clx_II_MBL"/>
</dbReference>
<dbReference type="InterPro" id="IPR036866">
    <property type="entry name" value="RibonucZ/Hydroxyglut_hydro"/>
</dbReference>
<dbReference type="PANTHER" id="PTHR43705">
    <property type="entry name" value="HYDROXYACYLGLUTATHIONE HYDROLASE"/>
    <property type="match status" value="1"/>
</dbReference>
<dbReference type="InterPro" id="IPR001279">
    <property type="entry name" value="Metallo-B-lactamas"/>
</dbReference>